<comment type="caution">
    <text evidence="1">The sequence shown here is derived from an EMBL/GenBank/DDBJ whole genome shotgun (WGS) entry which is preliminary data.</text>
</comment>
<sequence length="171" mass="17653">MLVASSSRNLLQNCATCPGGNSPQCQAFFKNCVEITCINFQVTVSLLTGVRNGYQCKSSGTYSWAACVKTDGTRCGTLTSGPCSGPDYCENVGSGANALVYTVNLGTNLVGIQVHDGDLQCKGTEVCSITAPTRANSNRNSGCVGGAGNGCKVSRLRAHVDDSGGGCPRLR</sequence>
<keyword evidence="2" id="KW-1185">Reference proteome</keyword>
<evidence type="ECO:0000313" key="2">
    <source>
        <dbReference type="Proteomes" id="UP000613740"/>
    </source>
</evidence>
<dbReference type="EMBL" id="JAEHOD010000004">
    <property type="protein sequence ID" value="KAG2453211.1"/>
    <property type="molecule type" value="Genomic_DNA"/>
</dbReference>
<dbReference type="Proteomes" id="UP000613740">
    <property type="component" value="Unassembled WGS sequence"/>
</dbReference>
<name>A0A835WV04_9CHLO</name>
<reference evidence="1" key="1">
    <citation type="journal article" date="2020" name="bioRxiv">
        <title>Comparative genomics of Chlamydomonas.</title>
        <authorList>
            <person name="Craig R.J."/>
            <person name="Hasan A.R."/>
            <person name="Ness R.W."/>
            <person name="Keightley P.D."/>
        </authorList>
    </citation>
    <scope>NUCLEOTIDE SEQUENCE</scope>
    <source>
        <strain evidence="1">CCAP 11/173</strain>
    </source>
</reference>
<evidence type="ECO:0000313" key="1">
    <source>
        <dbReference type="EMBL" id="KAG2453211.1"/>
    </source>
</evidence>
<protein>
    <submittedName>
        <fullName evidence="1">Uncharacterized protein</fullName>
    </submittedName>
</protein>
<organism evidence="1 2">
    <name type="scientific">Chlamydomonas schloesseri</name>
    <dbReference type="NCBI Taxonomy" id="2026947"/>
    <lineage>
        <taxon>Eukaryota</taxon>
        <taxon>Viridiplantae</taxon>
        <taxon>Chlorophyta</taxon>
        <taxon>core chlorophytes</taxon>
        <taxon>Chlorophyceae</taxon>
        <taxon>CS clade</taxon>
        <taxon>Chlamydomonadales</taxon>
        <taxon>Chlamydomonadaceae</taxon>
        <taxon>Chlamydomonas</taxon>
    </lineage>
</organism>
<proteinExistence type="predicted"/>
<gene>
    <name evidence="1" type="ORF">HYH02_002534</name>
</gene>
<dbReference type="AlphaFoldDB" id="A0A835WV04"/>
<accession>A0A835WV04</accession>